<dbReference type="Proteomes" id="UP000275510">
    <property type="component" value="Chromosome"/>
</dbReference>
<dbReference type="EMBL" id="LR134515">
    <property type="protein sequence ID" value="VEJ16978.1"/>
    <property type="molecule type" value="Genomic_DNA"/>
</dbReference>
<sequence>MAKKAVRIKADVHELNLQTQDEVALAIKEIGDLEREQVRLSTLQADEKAAIDEKYTAKLTALKDKVKPLQKAVQAYCESRRDELTNGGKQKTAYFPTGEVQWRVKPPAVVAKGLESILDSLRKLGLFRFIRTKEELDKEAMLKEPEIARSISGISIREGVEEFVIKPNDEEVRK</sequence>
<evidence type="ECO:0000313" key="2">
    <source>
        <dbReference type="Proteomes" id="UP000275510"/>
    </source>
</evidence>
<dbReference type="GeneID" id="48599101"/>
<dbReference type="InterPro" id="IPR009951">
    <property type="entry name" value="Host-nuc_inhib_Gam"/>
</dbReference>
<dbReference type="Pfam" id="PF07352">
    <property type="entry name" value="Phage_Mu_Gam"/>
    <property type="match status" value="1"/>
</dbReference>
<organism evidence="1 2">
    <name type="scientific">Actinobacillus pleuropneumoniae</name>
    <name type="common">Haemophilus pleuropneumoniae</name>
    <dbReference type="NCBI Taxonomy" id="715"/>
    <lineage>
        <taxon>Bacteria</taxon>
        <taxon>Pseudomonadati</taxon>
        <taxon>Pseudomonadota</taxon>
        <taxon>Gammaproteobacteria</taxon>
        <taxon>Pasteurellales</taxon>
        <taxon>Pasteurellaceae</taxon>
        <taxon>Actinobacillus</taxon>
    </lineage>
</organism>
<dbReference type="AlphaFoldDB" id="A0A448TZB0"/>
<evidence type="ECO:0000313" key="1">
    <source>
        <dbReference type="EMBL" id="VEJ16978.1"/>
    </source>
</evidence>
<dbReference type="Gene3D" id="1.20.5.170">
    <property type="match status" value="1"/>
</dbReference>
<reference evidence="1 2" key="1">
    <citation type="submission" date="2018-12" db="EMBL/GenBank/DDBJ databases">
        <authorList>
            <consortium name="Pathogen Informatics"/>
        </authorList>
    </citation>
    <scope>NUCLEOTIDE SEQUENCE [LARGE SCALE GENOMIC DNA]</scope>
    <source>
        <strain evidence="1 2">NCTC10976</strain>
    </source>
</reference>
<accession>A0A448TZB0</accession>
<dbReference type="SUPFAM" id="SSF161266">
    <property type="entry name" value="Gam-like"/>
    <property type="match status" value="1"/>
</dbReference>
<name>A0A448TZB0_ACTPL</name>
<proteinExistence type="predicted"/>
<gene>
    <name evidence="1" type="ORF">NCTC10976_01083</name>
</gene>
<protein>
    <submittedName>
        <fullName evidence="1">Mu-like prophage host-nuclease inhibitor protein Gam</fullName>
    </submittedName>
</protein>
<dbReference type="RefSeq" id="WP_005597460.1">
    <property type="nucleotide sequence ID" value="NZ_CBDBSX010000023.1"/>
</dbReference>
<dbReference type="GO" id="GO:0042262">
    <property type="term" value="P:DNA protection"/>
    <property type="evidence" value="ECO:0007669"/>
    <property type="project" value="InterPro"/>
</dbReference>
<dbReference type="GO" id="GO:0003690">
    <property type="term" value="F:double-stranded DNA binding"/>
    <property type="evidence" value="ECO:0007669"/>
    <property type="project" value="InterPro"/>
</dbReference>